<evidence type="ECO:0000256" key="7">
    <source>
        <dbReference type="ARBA" id="ARBA00023136"/>
    </source>
</evidence>
<comment type="caution">
    <text evidence="12">The sequence shown here is derived from an EMBL/GenBank/DDBJ whole genome shotgun (WGS) entry which is preliminary data.</text>
</comment>
<dbReference type="Pfam" id="PF12022">
    <property type="entry name" value="COG2_C"/>
    <property type="match status" value="1"/>
</dbReference>
<feature type="domain" description="Conserved oligomeric Golgi complex subunit 2 N-terminal" evidence="10">
    <location>
        <begin position="62"/>
        <end position="132"/>
    </location>
</feature>
<feature type="domain" description="COG complex component COG2 C-terminal" evidence="11">
    <location>
        <begin position="456"/>
        <end position="802"/>
    </location>
</feature>
<dbReference type="OrthoDB" id="332281at2759"/>
<dbReference type="AlphaFoldDB" id="A0A9N9EHF2"/>
<evidence type="ECO:0000256" key="6">
    <source>
        <dbReference type="ARBA" id="ARBA00023034"/>
    </source>
</evidence>
<feature type="region of interest" description="Disordered" evidence="9">
    <location>
        <begin position="1"/>
        <end position="23"/>
    </location>
</feature>
<dbReference type="GO" id="GO:0000139">
    <property type="term" value="C:Golgi membrane"/>
    <property type="evidence" value="ECO:0007669"/>
    <property type="project" value="UniProtKB-SubCell"/>
</dbReference>
<dbReference type="GO" id="GO:0015031">
    <property type="term" value="P:protein transport"/>
    <property type="evidence" value="ECO:0007669"/>
    <property type="project" value="UniProtKB-KW"/>
</dbReference>
<proteinExistence type="inferred from homology"/>
<dbReference type="PANTHER" id="PTHR12961">
    <property type="entry name" value="CONSERVED OLIGOMERIC GOLGI COMPLEX COMPONENT 2"/>
    <property type="match status" value="1"/>
</dbReference>
<comment type="similarity">
    <text evidence="2">Belongs to the COG2 family.</text>
</comment>
<protein>
    <recommendedName>
        <fullName evidence="3">Conserved oligomeric Golgi complex subunit 2</fullName>
    </recommendedName>
    <alternativeName>
        <fullName evidence="8">Component of oligomeric Golgi complex 2</fullName>
    </alternativeName>
</protein>
<keyword evidence="4" id="KW-0813">Transport</keyword>
<dbReference type="Proteomes" id="UP000789570">
    <property type="component" value="Unassembled WGS sequence"/>
</dbReference>
<dbReference type="InterPro" id="IPR024603">
    <property type="entry name" value="COG_complex_COG2_C"/>
</dbReference>
<evidence type="ECO:0000256" key="5">
    <source>
        <dbReference type="ARBA" id="ARBA00022927"/>
    </source>
</evidence>
<evidence type="ECO:0000256" key="4">
    <source>
        <dbReference type="ARBA" id="ARBA00022448"/>
    </source>
</evidence>
<evidence type="ECO:0000256" key="1">
    <source>
        <dbReference type="ARBA" id="ARBA00004395"/>
    </source>
</evidence>
<evidence type="ECO:0000256" key="3">
    <source>
        <dbReference type="ARBA" id="ARBA00020977"/>
    </source>
</evidence>
<dbReference type="PANTHER" id="PTHR12961:SF0">
    <property type="entry name" value="CONSERVED OLIGOMERIC GOLGI COMPLEX SUBUNIT 2"/>
    <property type="match status" value="1"/>
</dbReference>
<dbReference type="InterPro" id="IPR024602">
    <property type="entry name" value="COG_su2_N"/>
</dbReference>
<dbReference type="GO" id="GO:0006891">
    <property type="term" value="P:intra-Golgi vesicle-mediated transport"/>
    <property type="evidence" value="ECO:0007669"/>
    <property type="project" value="TreeGrafter"/>
</dbReference>
<sequence>MVTPTQTTSKPDENQPTHTSRSSTLTIFTTTEHLEQKTWSNFSSTDNSHLSSGVPLPFPQPLNREMFATPEFNADNFLANRRHLPLDELKKELIAHLKSLKSELVEMINRDYSSFVDLSTNLKGVDKVIEEVARPLGKMREEVEGVRMILQGVIDSLENQLAYRASIREKKASLQLLINIHESVRKVENLLLISSESGSSLISKDDSGNNAKQIERVAIEYNQMQYLVNKGKDLPFVENIGWRIIRIKDTLRINLSSALRSALQFVKDQSNTTQSKEILTQILRTYALIDQTKSAEEVIKTELVAPFIKETVKRSVLENPQPITPASVLVSSRSSYSPTRKTTKHRIMASYSKEPLFLMYNRILQFINNDCSILLEVTRKILKGTGFEILVNSVWTEAVDAVNQRLSFIFNPGNPNVFHKNYTISMNFVSSIESMCYSKKSLLYLRNHSTYVEFMKRWQLPVYFQLRFKEISNQIEEVLNTGLDVLIDNINDTQYPTFLKLSASKSIIFAIERCWSDDIFIYGLSHRFWKLTLQLIERYKKWLISILVELVDQTNDRITNSPALRPTSGPGNRGSGSPVPGSSGSLANDALDEQVLKQLVLVSYDVENIIIKIKEIYREHIISKLPESMTDQPIVEESISNSFSSLQSDLPDLSQKISVILTKRCTEALRHVRSIITQYRQPNTKPPTESSYFVPHIMKPLAVFFDVNKSCLSDRRRKEWSALVGDAVAVRYYTILYDYITNLKKTEESSKIMKMKRLKKGQTTRGGLVSSLFSDSGDNGVAEDSTVMSDEDKIRLQYLLDVKKFGKELTNIGIDIEELKGYIDLYKVVEPY</sequence>
<dbReference type="GO" id="GO:0017119">
    <property type="term" value="C:Golgi transport complex"/>
    <property type="evidence" value="ECO:0007669"/>
    <property type="project" value="TreeGrafter"/>
</dbReference>
<evidence type="ECO:0000259" key="10">
    <source>
        <dbReference type="Pfam" id="PF06148"/>
    </source>
</evidence>
<evidence type="ECO:0000256" key="9">
    <source>
        <dbReference type="SAM" id="MobiDB-lite"/>
    </source>
</evidence>
<evidence type="ECO:0000313" key="13">
    <source>
        <dbReference type="Proteomes" id="UP000789570"/>
    </source>
</evidence>
<evidence type="ECO:0000256" key="8">
    <source>
        <dbReference type="ARBA" id="ARBA00031344"/>
    </source>
</evidence>
<name>A0A9N9EHF2_9GLOM</name>
<dbReference type="Pfam" id="PF06148">
    <property type="entry name" value="COG2_N"/>
    <property type="match status" value="1"/>
</dbReference>
<keyword evidence="6" id="KW-0333">Golgi apparatus</keyword>
<gene>
    <name evidence="12" type="ORF">FCALED_LOCUS12063</name>
</gene>
<accession>A0A9N9EHF2</accession>
<feature type="compositionally biased region" description="Low complexity" evidence="9">
    <location>
        <begin position="566"/>
        <end position="584"/>
    </location>
</feature>
<evidence type="ECO:0000259" key="11">
    <source>
        <dbReference type="Pfam" id="PF12022"/>
    </source>
</evidence>
<keyword evidence="5" id="KW-0653">Protein transport</keyword>
<evidence type="ECO:0000313" key="12">
    <source>
        <dbReference type="EMBL" id="CAG8671900.1"/>
    </source>
</evidence>
<reference evidence="12" key="1">
    <citation type="submission" date="2021-06" db="EMBL/GenBank/DDBJ databases">
        <authorList>
            <person name="Kallberg Y."/>
            <person name="Tangrot J."/>
            <person name="Rosling A."/>
        </authorList>
    </citation>
    <scope>NUCLEOTIDE SEQUENCE</scope>
    <source>
        <strain evidence="12">UK204</strain>
    </source>
</reference>
<comment type="subcellular location">
    <subcellularLocation>
        <location evidence="1">Golgi apparatus membrane</location>
        <topology evidence="1">Peripheral membrane protein</topology>
    </subcellularLocation>
</comment>
<feature type="non-terminal residue" evidence="12">
    <location>
        <position position="1"/>
    </location>
</feature>
<dbReference type="InterPro" id="IPR009316">
    <property type="entry name" value="COG2"/>
</dbReference>
<dbReference type="GO" id="GO:0007030">
    <property type="term" value="P:Golgi organization"/>
    <property type="evidence" value="ECO:0007669"/>
    <property type="project" value="InterPro"/>
</dbReference>
<keyword evidence="13" id="KW-1185">Reference proteome</keyword>
<feature type="region of interest" description="Disordered" evidence="9">
    <location>
        <begin position="559"/>
        <end position="584"/>
    </location>
</feature>
<keyword evidence="7" id="KW-0472">Membrane</keyword>
<organism evidence="12 13">
    <name type="scientific">Funneliformis caledonium</name>
    <dbReference type="NCBI Taxonomy" id="1117310"/>
    <lineage>
        <taxon>Eukaryota</taxon>
        <taxon>Fungi</taxon>
        <taxon>Fungi incertae sedis</taxon>
        <taxon>Mucoromycota</taxon>
        <taxon>Glomeromycotina</taxon>
        <taxon>Glomeromycetes</taxon>
        <taxon>Glomerales</taxon>
        <taxon>Glomeraceae</taxon>
        <taxon>Funneliformis</taxon>
    </lineage>
</organism>
<evidence type="ECO:0000256" key="2">
    <source>
        <dbReference type="ARBA" id="ARBA00007603"/>
    </source>
</evidence>
<dbReference type="EMBL" id="CAJVPQ010005549">
    <property type="protein sequence ID" value="CAG8671900.1"/>
    <property type="molecule type" value="Genomic_DNA"/>
</dbReference>